<accession>A0A834LS49</accession>
<dbReference type="EMBL" id="WJXA01000002">
    <property type="protein sequence ID" value="KAF7150100.1"/>
    <property type="molecule type" value="Genomic_DNA"/>
</dbReference>
<feature type="compositionally biased region" description="Basic and acidic residues" evidence="1">
    <location>
        <begin position="87"/>
        <end position="102"/>
    </location>
</feature>
<feature type="region of interest" description="Disordered" evidence="1">
    <location>
        <begin position="1"/>
        <end position="102"/>
    </location>
</feature>
<dbReference type="Proteomes" id="UP000626092">
    <property type="component" value="Unassembled WGS sequence"/>
</dbReference>
<evidence type="ECO:0000256" key="1">
    <source>
        <dbReference type="SAM" id="MobiDB-lite"/>
    </source>
</evidence>
<reference evidence="2" key="1">
    <citation type="submission" date="2019-11" db="EMBL/GenBank/DDBJ databases">
        <authorList>
            <person name="Liu Y."/>
            <person name="Hou J."/>
            <person name="Li T.-Q."/>
            <person name="Guan C.-H."/>
            <person name="Wu X."/>
            <person name="Wu H.-Z."/>
            <person name="Ling F."/>
            <person name="Zhang R."/>
            <person name="Shi X.-G."/>
            <person name="Ren J.-P."/>
            <person name="Chen E.-F."/>
            <person name="Sun J.-M."/>
        </authorList>
    </citation>
    <scope>NUCLEOTIDE SEQUENCE</scope>
    <source>
        <strain evidence="2">Adult_tree_wgs_1</strain>
        <tissue evidence="2">Leaves</tissue>
    </source>
</reference>
<evidence type="ECO:0000313" key="2">
    <source>
        <dbReference type="EMBL" id="KAF7150100.1"/>
    </source>
</evidence>
<name>A0A834LS49_RHOSS</name>
<comment type="caution">
    <text evidence="2">The sequence shown here is derived from an EMBL/GenBank/DDBJ whole genome shotgun (WGS) entry which is preliminary data.</text>
</comment>
<evidence type="ECO:0000313" key="3">
    <source>
        <dbReference type="Proteomes" id="UP000626092"/>
    </source>
</evidence>
<organism evidence="2 3">
    <name type="scientific">Rhododendron simsii</name>
    <name type="common">Sims's rhododendron</name>
    <dbReference type="NCBI Taxonomy" id="118357"/>
    <lineage>
        <taxon>Eukaryota</taxon>
        <taxon>Viridiplantae</taxon>
        <taxon>Streptophyta</taxon>
        <taxon>Embryophyta</taxon>
        <taxon>Tracheophyta</taxon>
        <taxon>Spermatophyta</taxon>
        <taxon>Magnoliopsida</taxon>
        <taxon>eudicotyledons</taxon>
        <taxon>Gunneridae</taxon>
        <taxon>Pentapetalae</taxon>
        <taxon>asterids</taxon>
        <taxon>Ericales</taxon>
        <taxon>Ericaceae</taxon>
        <taxon>Ericoideae</taxon>
        <taxon>Rhodoreae</taxon>
        <taxon>Rhododendron</taxon>
    </lineage>
</organism>
<sequence length="102" mass="11116">MWQVVATHKDLVPQGTRWSPRVDMVQDGPRAAEQTREGKKARESHGGGSRACQGPVDEQGPRQDGSHVAEQARGGSEACKSHRKGREARTDPTDRVTDRASS</sequence>
<feature type="compositionally biased region" description="Basic and acidic residues" evidence="1">
    <location>
        <begin position="33"/>
        <end position="45"/>
    </location>
</feature>
<gene>
    <name evidence="2" type="ORF">RHSIM_Rhsim02G0240200</name>
</gene>
<dbReference type="AlphaFoldDB" id="A0A834LS49"/>
<keyword evidence="3" id="KW-1185">Reference proteome</keyword>
<protein>
    <submittedName>
        <fullName evidence="2">Uncharacterized protein</fullName>
    </submittedName>
</protein>
<proteinExistence type="predicted"/>